<dbReference type="eggNOG" id="ENOG502R2GX">
    <property type="taxonomic scope" value="Eukaryota"/>
</dbReference>
<dbReference type="HOGENOM" id="CLU_091565_0_0_1"/>
<reference evidence="1" key="2">
    <citation type="submission" date="2015-03" db="UniProtKB">
        <authorList>
            <consortium name="EnsemblPlants"/>
        </authorList>
    </citation>
    <scope>IDENTIFICATION</scope>
</reference>
<reference evidence="1 2" key="1">
    <citation type="journal article" date="2014" name="Genome Biol.">
        <title>Transcriptome and methylome profiling reveals relics of genome dominance in the mesopolyploid Brassica oleracea.</title>
        <authorList>
            <person name="Parkin I.A."/>
            <person name="Koh C."/>
            <person name="Tang H."/>
            <person name="Robinson S.J."/>
            <person name="Kagale S."/>
            <person name="Clarke W.E."/>
            <person name="Town C.D."/>
            <person name="Nixon J."/>
            <person name="Krishnakumar V."/>
            <person name="Bidwell S.L."/>
            <person name="Denoeud F."/>
            <person name="Belcram H."/>
            <person name="Links M.G."/>
            <person name="Just J."/>
            <person name="Clarke C."/>
            <person name="Bender T."/>
            <person name="Huebert T."/>
            <person name="Mason A.S."/>
            <person name="Pires J.C."/>
            <person name="Barker G."/>
            <person name="Moore J."/>
            <person name="Walley P.G."/>
            <person name="Manoli S."/>
            <person name="Batley J."/>
            <person name="Edwards D."/>
            <person name="Nelson M.N."/>
            <person name="Wang X."/>
            <person name="Paterson A.H."/>
            <person name="King G."/>
            <person name="Bancroft I."/>
            <person name="Chalhoub B."/>
            <person name="Sharpe A.G."/>
        </authorList>
    </citation>
    <scope>NUCLEOTIDE SEQUENCE</scope>
    <source>
        <strain evidence="1 2">cv. TO1000</strain>
    </source>
</reference>
<name>A0A0D3BI78_BRAOL</name>
<organism evidence="1 2">
    <name type="scientific">Brassica oleracea var. oleracea</name>
    <dbReference type="NCBI Taxonomy" id="109376"/>
    <lineage>
        <taxon>Eukaryota</taxon>
        <taxon>Viridiplantae</taxon>
        <taxon>Streptophyta</taxon>
        <taxon>Embryophyta</taxon>
        <taxon>Tracheophyta</taxon>
        <taxon>Spermatophyta</taxon>
        <taxon>Magnoliopsida</taxon>
        <taxon>eudicotyledons</taxon>
        <taxon>Gunneridae</taxon>
        <taxon>Pentapetalae</taxon>
        <taxon>rosids</taxon>
        <taxon>malvids</taxon>
        <taxon>Brassicales</taxon>
        <taxon>Brassicaceae</taxon>
        <taxon>Brassiceae</taxon>
        <taxon>Brassica</taxon>
    </lineage>
</organism>
<evidence type="ECO:0008006" key="3">
    <source>
        <dbReference type="Google" id="ProtNLM"/>
    </source>
</evidence>
<dbReference type="OMA" id="DMEKMEW"/>
<protein>
    <recommendedName>
        <fullName evidence="3">Zinc finger GRF-type domain-containing protein</fullName>
    </recommendedName>
</protein>
<dbReference type="EnsemblPlants" id="Bo3g139900.1">
    <property type="protein sequence ID" value="Bo3g139900.1"/>
    <property type="gene ID" value="Bo3g139900"/>
</dbReference>
<keyword evidence="2" id="KW-1185">Reference proteome</keyword>
<dbReference type="AlphaFoldDB" id="A0A0D3BI78"/>
<evidence type="ECO:0000313" key="2">
    <source>
        <dbReference type="Proteomes" id="UP000032141"/>
    </source>
</evidence>
<evidence type="ECO:0000313" key="1">
    <source>
        <dbReference type="EnsemblPlants" id="Bo3g139900.1"/>
    </source>
</evidence>
<dbReference type="Proteomes" id="UP000032141">
    <property type="component" value="Chromosome C3"/>
</dbReference>
<sequence>MVKLYLYFSFNRLDGLISVNRFARDTGFLSLRGDLSSDGDAIAFLHLIDDGLSPPRAQMDPAEERRDTNRQKDYINMLGYVADSEYGIPTRCPCGGRIIDEVWGKEDYDTLPGKHFFTCKNYQADGFHYRQSWVIGVQEEIERLTKRVEEAEQVINGVPKLNNQIETLEVKILTVQVDNLHVQVTDMEKMEWLSKRLEEAEEVIKGVPDLNKKIETLEVDNLTAHVETLEKLCFE</sequence>
<dbReference type="Gramene" id="Bo3g139900.1">
    <property type="protein sequence ID" value="Bo3g139900.1"/>
    <property type="gene ID" value="Bo3g139900"/>
</dbReference>
<dbReference type="STRING" id="109376.A0A0D3BI78"/>
<proteinExistence type="predicted"/>
<accession>A0A0D3BI78</accession>